<sequence>MKANKITLSIFAGTAFTAVSPLALSADEAKASIDFRLRYEAVDQDNALRDADALTLRTRLSYKTATYNKFSGFVEFEDSRKVFGVDDYNDTAGNGAGYSVIADPETSELDQAYVQYADQGFTAKVGRQVITLDNHRFVGHVGWRQDRQTFDAASFNYKADKFEATYAYLNQRNRIFAENRDLDSKDHLLNVSYKTPYGKLTGYSYLLEVDEGVDNSLDTYGFRFAGAQKQGDNKLLYTIEFATQESEAAGTEFDADYTLLELGYVIKGITLKGGYEVLGSDDGAYGFSTPLATLHKFNGWADQFLGTPSVGLTDLYLSAAGKAFGGKWSVVYHDYEADDGNAVVDDLGDEINLSYGKSFNKTFSGGVKFAAYSAGDTGSGKVDTDKLWVWVGAKF</sequence>
<dbReference type="EMBL" id="QUOU01000001">
    <property type="protein sequence ID" value="REL26762.1"/>
    <property type="molecule type" value="Genomic_DNA"/>
</dbReference>
<dbReference type="Pfam" id="PF13372">
    <property type="entry name" value="Alginate_exp"/>
    <property type="match status" value="1"/>
</dbReference>
<evidence type="ECO:0000313" key="3">
    <source>
        <dbReference type="EMBL" id="REL26762.1"/>
    </source>
</evidence>
<reference evidence="3 4" key="1">
    <citation type="submission" date="2018-08" db="EMBL/GenBank/DDBJ databases">
        <title>Thalassotalea euphylliae genome.</title>
        <authorList>
            <person name="Summers S."/>
            <person name="Rice S.A."/>
            <person name="Freckelton M.L."/>
            <person name="Nedved B.T."/>
            <person name="Hadfield M.G."/>
        </authorList>
    </citation>
    <scope>NUCLEOTIDE SEQUENCE [LARGE SCALE GENOMIC DNA]</scope>
    <source>
        <strain evidence="3 4">H1</strain>
    </source>
</reference>
<dbReference type="RefSeq" id="WP_116007871.1">
    <property type="nucleotide sequence ID" value="NZ_QUOU01000001.1"/>
</dbReference>
<evidence type="ECO:0000313" key="4">
    <source>
        <dbReference type="Proteomes" id="UP000256478"/>
    </source>
</evidence>
<name>A0A3E0TS04_9GAMM</name>
<feature type="chain" id="PRO_5017696527" description="Alginate export domain-containing protein" evidence="1">
    <location>
        <begin position="26"/>
        <end position="395"/>
    </location>
</feature>
<dbReference type="InterPro" id="IPR025388">
    <property type="entry name" value="Alginate_export_dom"/>
</dbReference>
<keyword evidence="1" id="KW-0732">Signal</keyword>
<evidence type="ECO:0000259" key="2">
    <source>
        <dbReference type="Pfam" id="PF13372"/>
    </source>
</evidence>
<organism evidence="3 4">
    <name type="scientific">Thalassotalea euphylliae</name>
    <dbReference type="NCBI Taxonomy" id="1655234"/>
    <lineage>
        <taxon>Bacteria</taxon>
        <taxon>Pseudomonadati</taxon>
        <taxon>Pseudomonadota</taxon>
        <taxon>Gammaproteobacteria</taxon>
        <taxon>Alteromonadales</taxon>
        <taxon>Colwelliaceae</taxon>
        <taxon>Thalassotalea</taxon>
    </lineage>
</organism>
<dbReference type="OrthoDB" id="9767539at2"/>
<dbReference type="Proteomes" id="UP000256478">
    <property type="component" value="Unassembled WGS sequence"/>
</dbReference>
<protein>
    <recommendedName>
        <fullName evidence="2">Alginate export domain-containing protein</fullName>
    </recommendedName>
</protein>
<accession>A0A3E0TS04</accession>
<feature type="domain" description="Alginate export" evidence="2">
    <location>
        <begin position="32"/>
        <end position="272"/>
    </location>
</feature>
<feature type="signal peptide" evidence="1">
    <location>
        <begin position="1"/>
        <end position="25"/>
    </location>
</feature>
<proteinExistence type="predicted"/>
<gene>
    <name evidence="3" type="ORF">DXX93_09370</name>
</gene>
<evidence type="ECO:0000256" key="1">
    <source>
        <dbReference type="SAM" id="SignalP"/>
    </source>
</evidence>
<comment type="caution">
    <text evidence="3">The sequence shown here is derived from an EMBL/GenBank/DDBJ whole genome shotgun (WGS) entry which is preliminary data.</text>
</comment>
<dbReference type="Gene3D" id="2.40.160.10">
    <property type="entry name" value="Porin"/>
    <property type="match status" value="1"/>
</dbReference>
<dbReference type="AlphaFoldDB" id="A0A3E0TS04"/>
<dbReference type="InterPro" id="IPR023614">
    <property type="entry name" value="Porin_dom_sf"/>
</dbReference>